<dbReference type="EMBL" id="JADTXM010000015">
    <property type="protein sequence ID" value="MBH3440905.1"/>
    <property type="molecule type" value="Genomic_DNA"/>
</dbReference>
<dbReference type="Proteomes" id="UP000638986">
    <property type="component" value="Unassembled WGS sequence"/>
</dbReference>
<proteinExistence type="predicted"/>
<accession>A0ABS0MW00</accession>
<comment type="caution">
    <text evidence="1">The sequence shown here is derived from an EMBL/GenBank/DDBJ whole genome shotgun (WGS) entry which is preliminary data.</text>
</comment>
<evidence type="ECO:0000313" key="1">
    <source>
        <dbReference type="EMBL" id="MBH3440905.1"/>
    </source>
</evidence>
<evidence type="ECO:0008006" key="3">
    <source>
        <dbReference type="Google" id="ProtNLM"/>
    </source>
</evidence>
<dbReference type="RefSeq" id="WP_181123697.1">
    <property type="nucleotide sequence ID" value="NZ_JAAMQY010000010.1"/>
</dbReference>
<name>A0ABS0MW00_PSELU</name>
<protein>
    <recommendedName>
        <fullName evidence="3">DUF4238 domain-containing protein</fullName>
    </recommendedName>
</protein>
<sequence>MKIKGNKQTILEYAEYMAANDNNRRWCHNSYIYLQFQLQIITCVEWRGTFSEFPIAFTTKESLLLWAGDNRQTVKGIPNTSEDDALLTIGSEHGPVELRGQPFVWVRAKYSNYREALFNWIDTQRTQDWQRLHAEACIYCKDIADALAKDMIRKNVTQSKRKDLIKEFIELSEEFDLASQSKKTAEDKKQLLWILDRSLDADHVVNRKSLKHHPNAWVLLAPVLSGTNRTYGRSIERYLEPISASSSRVKLDPIIALKLFAAKIPESREEMEAEYKALIGRFIVPSPTLNFEFAQGEKILKAFKEGKKKGIS</sequence>
<gene>
    <name evidence="1" type="ORF">I5Q09_19670</name>
</gene>
<evidence type="ECO:0000313" key="2">
    <source>
        <dbReference type="Proteomes" id="UP000638986"/>
    </source>
</evidence>
<reference evidence="1 2" key="1">
    <citation type="submission" date="2020-11" db="EMBL/GenBank/DDBJ databases">
        <title>Enhanced detection system for hospital associated transmission using whole genome sequencing surveillance.</title>
        <authorList>
            <person name="Harrison L.H."/>
            <person name="Van Tyne D."/>
            <person name="Marsh J.W."/>
            <person name="Griffith M.P."/>
            <person name="Snyder D.J."/>
            <person name="Cooper V.S."/>
            <person name="Mustapha M."/>
        </authorList>
    </citation>
    <scope>NUCLEOTIDE SEQUENCE [LARGE SCALE GENOMIC DNA]</scope>
    <source>
        <strain evidence="1 2">PSB00013</strain>
    </source>
</reference>
<organism evidence="1 2">
    <name type="scientific">Pseudomonas luteola</name>
    <dbReference type="NCBI Taxonomy" id="47886"/>
    <lineage>
        <taxon>Bacteria</taxon>
        <taxon>Pseudomonadati</taxon>
        <taxon>Pseudomonadota</taxon>
        <taxon>Gammaproteobacteria</taxon>
        <taxon>Pseudomonadales</taxon>
        <taxon>Pseudomonadaceae</taxon>
        <taxon>Pseudomonas</taxon>
    </lineage>
</organism>